<keyword evidence="1" id="KW-0805">Transcription regulation</keyword>
<evidence type="ECO:0000313" key="6">
    <source>
        <dbReference type="Proteomes" id="UP000614996"/>
    </source>
</evidence>
<sequence length="165" mass="17726">MSLWDHGRMAGIPGVSGEMVAAVEQAGRIFNERFGTGARSGGGHVSATQLRTLETIEEHGAPVVSALATALDMGMPSVSRVCDRLEASGWVARRPVDDDRRLIEIQLTAHGRRLLADVRHRRCEVLEEVMARMPATQQQALRRGLVAFAAAASSGGRSAARRESA</sequence>
<comment type="caution">
    <text evidence="5">The sequence shown here is derived from an EMBL/GenBank/DDBJ whole genome shotgun (WGS) entry which is preliminary data.</text>
</comment>
<evidence type="ECO:0000256" key="3">
    <source>
        <dbReference type="ARBA" id="ARBA00023163"/>
    </source>
</evidence>
<evidence type="ECO:0000313" key="5">
    <source>
        <dbReference type="EMBL" id="GIL30219.1"/>
    </source>
</evidence>
<dbReference type="GO" id="GO:0006950">
    <property type="term" value="P:response to stress"/>
    <property type="evidence" value="ECO:0007669"/>
    <property type="project" value="TreeGrafter"/>
</dbReference>
<dbReference type="GO" id="GO:0003700">
    <property type="term" value="F:DNA-binding transcription factor activity"/>
    <property type="evidence" value="ECO:0007669"/>
    <property type="project" value="InterPro"/>
</dbReference>
<proteinExistence type="predicted"/>
<protein>
    <recommendedName>
        <fullName evidence="4">HTH marR-type domain-containing protein</fullName>
    </recommendedName>
</protein>
<dbReference type="Gene3D" id="1.10.10.10">
    <property type="entry name" value="Winged helix-like DNA-binding domain superfamily/Winged helix DNA-binding domain"/>
    <property type="match status" value="1"/>
</dbReference>
<dbReference type="PANTHER" id="PTHR33164:SF103">
    <property type="entry name" value="REGULATORY PROTEIN MARR"/>
    <property type="match status" value="1"/>
</dbReference>
<evidence type="ECO:0000259" key="4">
    <source>
        <dbReference type="PROSITE" id="PS50995"/>
    </source>
</evidence>
<keyword evidence="6" id="KW-1185">Reference proteome</keyword>
<dbReference type="Proteomes" id="UP000614996">
    <property type="component" value="Unassembled WGS sequence"/>
</dbReference>
<dbReference type="InterPro" id="IPR036388">
    <property type="entry name" value="WH-like_DNA-bd_sf"/>
</dbReference>
<accession>A0A8J4EQV3</accession>
<dbReference type="PRINTS" id="PR00598">
    <property type="entry name" value="HTHMARR"/>
</dbReference>
<feature type="domain" description="HTH marR-type" evidence="4">
    <location>
        <begin position="16"/>
        <end position="150"/>
    </location>
</feature>
<name>A0A8J4EQV3_9ACTN</name>
<evidence type="ECO:0000256" key="1">
    <source>
        <dbReference type="ARBA" id="ARBA00023015"/>
    </source>
</evidence>
<organism evidence="5 6">
    <name type="scientific">Actinocatenispora comari</name>
    <dbReference type="NCBI Taxonomy" id="2807577"/>
    <lineage>
        <taxon>Bacteria</taxon>
        <taxon>Bacillati</taxon>
        <taxon>Actinomycetota</taxon>
        <taxon>Actinomycetes</taxon>
        <taxon>Micromonosporales</taxon>
        <taxon>Micromonosporaceae</taxon>
        <taxon>Actinocatenispora</taxon>
    </lineage>
</organism>
<dbReference type="PROSITE" id="PS01117">
    <property type="entry name" value="HTH_MARR_1"/>
    <property type="match status" value="1"/>
</dbReference>
<dbReference type="InterPro" id="IPR000835">
    <property type="entry name" value="HTH_MarR-typ"/>
</dbReference>
<dbReference type="InterPro" id="IPR023187">
    <property type="entry name" value="Tscrpt_reg_MarR-type_CS"/>
</dbReference>
<dbReference type="EMBL" id="BOPO01000113">
    <property type="protein sequence ID" value="GIL30219.1"/>
    <property type="molecule type" value="Genomic_DNA"/>
</dbReference>
<keyword evidence="3" id="KW-0804">Transcription</keyword>
<dbReference type="Pfam" id="PF01047">
    <property type="entry name" value="MarR"/>
    <property type="match status" value="1"/>
</dbReference>
<gene>
    <name evidence="5" type="ORF">NUM_54730</name>
</gene>
<dbReference type="InterPro" id="IPR036390">
    <property type="entry name" value="WH_DNA-bd_sf"/>
</dbReference>
<dbReference type="PANTHER" id="PTHR33164">
    <property type="entry name" value="TRANSCRIPTIONAL REGULATOR, MARR FAMILY"/>
    <property type="match status" value="1"/>
</dbReference>
<dbReference type="InterPro" id="IPR039422">
    <property type="entry name" value="MarR/SlyA-like"/>
</dbReference>
<keyword evidence="2" id="KW-0238">DNA-binding</keyword>
<dbReference type="SUPFAM" id="SSF46785">
    <property type="entry name" value="Winged helix' DNA-binding domain"/>
    <property type="match status" value="1"/>
</dbReference>
<evidence type="ECO:0000256" key="2">
    <source>
        <dbReference type="ARBA" id="ARBA00023125"/>
    </source>
</evidence>
<reference evidence="6" key="1">
    <citation type="journal article" date="2021" name="Int. J. Syst. Evol. Microbiol.">
        <title>Actinocatenispora comari sp. nov., an endophytic actinomycete isolated from aerial parts of Comarum salesowianum.</title>
        <authorList>
            <person name="Oyunbileg N."/>
            <person name="Iizaka Y."/>
            <person name="Hamada M."/>
            <person name="Davaapurev B.O."/>
            <person name="Fukumoto A."/>
            <person name="Tsetseg B."/>
            <person name="Kato F."/>
            <person name="Tamura T."/>
            <person name="Batkhuu J."/>
            <person name="Anzai Y."/>
        </authorList>
    </citation>
    <scope>NUCLEOTIDE SEQUENCE [LARGE SCALE GENOMIC DNA]</scope>
    <source>
        <strain evidence="6">NUM-2625</strain>
    </source>
</reference>
<dbReference type="SMART" id="SM00347">
    <property type="entry name" value="HTH_MARR"/>
    <property type="match status" value="1"/>
</dbReference>
<dbReference type="AlphaFoldDB" id="A0A8J4EQV3"/>
<dbReference type="PROSITE" id="PS50995">
    <property type="entry name" value="HTH_MARR_2"/>
    <property type="match status" value="1"/>
</dbReference>
<dbReference type="GO" id="GO:0003677">
    <property type="term" value="F:DNA binding"/>
    <property type="evidence" value="ECO:0007669"/>
    <property type="project" value="UniProtKB-KW"/>
</dbReference>